<organism evidence="1 2">
    <name type="scientific">Corallococcus praedator</name>
    <dbReference type="NCBI Taxonomy" id="2316724"/>
    <lineage>
        <taxon>Bacteria</taxon>
        <taxon>Pseudomonadati</taxon>
        <taxon>Myxococcota</taxon>
        <taxon>Myxococcia</taxon>
        <taxon>Myxococcales</taxon>
        <taxon>Cystobacterineae</taxon>
        <taxon>Myxococcaceae</taxon>
        <taxon>Corallococcus</taxon>
    </lineage>
</organism>
<accession>A0ABX9Q5W7</accession>
<keyword evidence="2" id="KW-1185">Reference proteome</keyword>
<dbReference type="Proteomes" id="UP000278907">
    <property type="component" value="Unassembled WGS sequence"/>
</dbReference>
<proteinExistence type="predicted"/>
<dbReference type="EMBL" id="RAWI01000758">
    <property type="protein sequence ID" value="RKH88297.1"/>
    <property type="molecule type" value="Genomic_DNA"/>
</dbReference>
<evidence type="ECO:0000313" key="2">
    <source>
        <dbReference type="Proteomes" id="UP000278907"/>
    </source>
</evidence>
<protein>
    <recommendedName>
        <fullName evidence="3">Lipoprotein</fullName>
    </recommendedName>
</protein>
<reference evidence="1 2" key="1">
    <citation type="submission" date="2018-09" db="EMBL/GenBank/DDBJ databases">
        <authorList>
            <person name="Livingstone P.G."/>
            <person name="Whitworth D.E."/>
        </authorList>
    </citation>
    <scope>NUCLEOTIDE SEQUENCE [LARGE SCALE GENOMIC DNA]</scope>
    <source>
        <strain evidence="1 2">CA031B</strain>
    </source>
</reference>
<name>A0ABX9Q5W7_9BACT</name>
<sequence>MTVTTAVVSSAVLMLAPACDDEGTPLDCAETCAPVEGSYPLAFLADAGLPPECVNLNVPPLPDGKDLVLEREGSALTASLDGVDLQGQVFPSGDLSVTGGPPPSSDGGLTTFLSLNASFTGGVADSGVGGSLTGSFSGNYSRIQGNASQRCSVTRPFTATRR</sequence>
<evidence type="ECO:0008006" key="3">
    <source>
        <dbReference type="Google" id="ProtNLM"/>
    </source>
</evidence>
<gene>
    <name evidence="1" type="ORF">D7Y13_41545</name>
</gene>
<evidence type="ECO:0000313" key="1">
    <source>
        <dbReference type="EMBL" id="RKH88297.1"/>
    </source>
</evidence>
<comment type="caution">
    <text evidence="1">The sequence shown here is derived from an EMBL/GenBank/DDBJ whole genome shotgun (WGS) entry which is preliminary data.</text>
</comment>